<accession>A0A167GXI0</accession>
<name>A0A167GXI0_9GAMM</name>
<feature type="domain" description="Two component regulator three Y" evidence="3">
    <location>
        <begin position="691"/>
        <end position="751"/>
    </location>
</feature>
<dbReference type="InterPro" id="IPR011123">
    <property type="entry name" value="Y_Y_Y"/>
</dbReference>
<dbReference type="EMBL" id="CP015249">
    <property type="protein sequence ID" value="ANB18046.1"/>
    <property type="molecule type" value="Genomic_DNA"/>
</dbReference>
<evidence type="ECO:0000313" key="5">
    <source>
        <dbReference type="Proteomes" id="UP000076830"/>
    </source>
</evidence>
<dbReference type="PATRIC" id="fig|1300342.3.peg.1979"/>
<sequence>MAARERRAVRGIGGRLAGWLLALAVAVSVSPAVAALRVAPTHAAVIQRYSGDDGLPQNGVNALLQRRDGHLWVATHGGLAQFDGRRFKVFRAHQEVRPATENAATGSGPSSDRILALHEDRRGRLWIGTQDAGISLYEDGVFRSLAACRGICQASAFVEGADGSLWVASSDGVLGIDMATLRERAPLRGETVRYDLLAQTRDGTIYAGGFNGLAVVAGDRLDPVALPDGSRHVVVLKATGDDLWVATDTDLFRFEPASGRWHLWERRRVNNLIEDAHGRLWLGTLDGQLLHEDGAGVPQPVEGLPPMFMVSLLFDDHGNLWIGSHNKGLFRLREPWIGLMADPQAAMNRPARAVADDAAGDLWFALSCSGLRRWRADGRIETVPLRAAIGSECAETLARDRAGGIWVGTSDGFLGRIRPGADTVEPVASWPAGPSIRAIHETAEGDFWVAVARSTVVLERDAAGGGGAGRPVAALEGMAANQIVAAHSGGLWVVSDQGVVRIDGERILERWTPAQGLSSRFARAVYEDRAGVLWVGTYGGGLNRIRGGKVDRYNRGNGLFDDTVSCILADDEGRLWFGGNRGVSLLSAVAADGRSIETVGFTVGDGLIPAEINGGTQGACHRDAHGRLWFALVEGFAMVDPARVRERVAPAPQALIERVAIAGHDQPLAGPLQLDAASQNLEIGYTAVDLSAPERTHFRFRLSGVNDDWIDAGRNQTIVYPSIPWGQHLFEVQARSEGGPWSSPPATLPIHRPMPWYQRPWVWLLATLLSLLLVVDGTRSDATARRSRPARLRGSAGGSPGNDSPGSDG</sequence>
<evidence type="ECO:0000313" key="4">
    <source>
        <dbReference type="EMBL" id="ANB18046.1"/>
    </source>
</evidence>
<dbReference type="Pfam" id="PF07494">
    <property type="entry name" value="Reg_prop"/>
    <property type="match status" value="5"/>
</dbReference>
<feature type="region of interest" description="Disordered" evidence="2">
    <location>
        <begin position="783"/>
        <end position="809"/>
    </location>
</feature>
<reference evidence="4 5" key="1">
    <citation type="submission" date="2016-04" db="EMBL/GenBank/DDBJ databases">
        <title>Complete genome sequence of Dokdonella koreensis DS-123T.</title>
        <authorList>
            <person name="Kim J.F."/>
            <person name="Lee H."/>
            <person name="Kwak M.-J."/>
        </authorList>
    </citation>
    <scope>NUCLEOTIDE SEQUENCE [LARGE SCALE GENOMIC DNA]</scope>
    <source>
        <strain evidence="4 5">DS-123</strain>
    </source>
</reference>
<evidence type="ECO:0000256" key="2">
    <source>
        <dbReference type="SAM" id="MobiDB-lite"/>
    </source>
</evidence>
<dbReference type="SUPFAM" id="SSF63829">
    <property type="entry name" value="Calcium-dependent phosphotriesterase"/>
    <property type="match status" value="3"/>
</dbReference>
<dbReference type="AlphaFoldDB" id="A0A167GXI0"/>
<dbReference type="KEGG" id="dko:I596_2026"/>
<evidence type="ECO:0000259" key="3">
    <source>
        <dbReference type="Pfam" id="PF07495"/>
    </source>
</evidence>
<dbReference type="PANTHER" id="PTHR43547:SF2">
    <property type="entry name" value="HYBRID SIGNAL TRANSDUCTION HISTIDINE KINASE C"/>
    <property type="match status" value="1"/>
</dbReference>
<dbReference type="PANTHER" id="PTHR43547">
    <property type="entry name" value="TWO-COMPONENT HISTIDINE KINASE"/>
    <property type="match status" value="1"/>
</dbReference>
<proteinExistence type="predicted"/>
<organism evidence="4 5">
    <name type="scientific">Dokdonella koreensis DS-123</name>
    <dbReference type="NCBI Taxonomy" id="1300342"/>
    <lineage>
        <taxon>Bacteria</taxon>
        <taxon>Pseudomonadati</taxon>
        <taxon>Pseudomonadota</taxon>
        <taxon>Gammaproteobacteria</taxon>
        <taxon>Lysobacterales</taxon>
        <taxon>Rhodanobacteraceae</taxon>
        <taxon>Dokdonella</taxon>
    </lineage>
</organism>
<keyword evidence="5" id="KW-1185">Reference proteome</keyword>
<dbReference type="GO" id="GO:0000155">
    <property type="term" value="F:phosphorelay sensor kinase activity"/>
    <property type="evidence" value="ECO:0007669"/>
    <property type="project" value="TreeGrafter"/>
</dbReference>
<dbReference type="Gene3D" id="2.130.10.10">
    <property type="entry name" value="YVTN repeat-like/Quinoprotein amine dehydrogenase"/>
    <property type="match status" value="2"/>
</dbReference>
<gene>
    <name evidence="4" type="ORF">I596_2026</name>
</gene>
<dbReference type="Proteomes" id="UP000076830">
    <property type="component" value="Chromosome"/>
</dbReference>
<dbReference type="InterPro" id="IPR011110">
    <property type="entry name" value="Reg_prop"/>
</dbReference>
<keyword evidence="1" id="KW-0597">Phosphoprotein</keyword>
<dbReference type="InterPro" id="IPR013783">
    <property type="entry name" value="Ig-like_fold"/>
</dbReference>
<evidence type="ECO:0000256" key="1">
    <source>
        <dbReference type="ARBA" id="ARBA00022553"/>
    </source>
</evidence>
<dbReference type="RefSeq" id="WP_067646907.1">
    <property type="nucleotide sequence ID" value="NZ_CP015249.1"/>
</dbReference>
<dbReference type="InterPro" id="IPR015943">
    <property type="entry name" value="WD40/YVTN_repeat-like_dom_sf"/>
</dbReference>
<dbReference type="STRING" id="1300342.I596_2026"/>
<dbReference type="Pfam" id="PF07495">
    <property type="entry name" value="Y_Y_Y"/>
    <property type="match status" value="1"/>
</dbReference>
<protein>
    <submittedName>
        <fullName evidence="4">Diguanylate cyclase with beta propeller sensor</fullName>
    </submittedName>
</protein>
<dbReference type="Gene3D" id="2.60.40.10">
    <property type="entry name" value="Immunoglobulins"/>
    <property type="match status" value="1"/>
</dbReference>